<dbReference type="EMBL" id="LKAM01000001">
    <property type="protein sequence ID" value="KUM50753.1"/>
    <property type="molecule type" value="Genomic_DNA"/>
</dbReference>
<organism evidence="1">
    <name type="scientific">Picea glauca</name>
    <name type="common">White spruce</name>
    <name type="synonym">Pinus glauca</name>
    <dbReference type="NCBI Taxonomy" id="3330"/>
    <lineage>
        <taxon>Eukaryota</taxon>
        <taxon>Viridiplantae</taxon>
        <taxon>Streptophyta</taxon>
        <taxon>Embryophyta</taxon>
        <taxon>Tracheophyta</taxon>
        <taxon>Spermatophyta</taxon>
        <taxon>Pinopsida</taxon>
        <taxon>Pinidae</taxon>
        <taxon>Conifers I</taxon>
        <taxon>Pinales</taxon>
        <taxon>Pinaceae</taxon>
        <taxon>Picea</taxon>
    </lineage>
</organism>
<dbReference type="Gene3D" id="3.30.70.270">
    <property type="match status" value="1"/>
</dbReference>
<dbReference type="PANTHER" id="PTHR24559">
    <property type="entry name" value="TRANSPOSON TY3-I GAG-POL POLYPROTEIN"/>
    <property type="match status" value="1"/>
</dbReference>
<dbReference type="Gene3D" id="3.10.10.10">
    <property type="entry name" value="HIV Type 1 Reverse Transcriptase, subunit A, domain 1"/>
    <property type="match status" value="1"/>
</dbReference>
<reference evidence="1" key="1">
    <citation type="journal article" date="2015" name="Genome Biol. Evol.">
        <title>Organellar Genomes of White Spruce (Picea glauca): Assembly and Annotation.</title>
        <authorList>
            <person name="Jackman S.D."/>
            <person name="Warren R.L."/>
            <person name="Gibb E.A."/>
            <person name="Vandervalk B.P."/>
            <person name="Mohamadi H."/>
            <person name="Chu J."/>
            <person name="Raymond A."/>
            <person name="Pleasance S."/>
            <person name="Coope R."/>
            <person name="Wildung M.R."/>
            <person name="Ritland C.E."/>
            <person name="Bousquet J."/>
            <person name="Jones S.J."/>
            <person name="Bohlmann J."/>
            <person name="Birol I."/>
        </authorList>
    </citation>
    <scope>NUCLEOTIDE SEQUENCE [LARGE SCALE GENOMIC DNA]</scope>
    <source>
        <tissue evidence="1">Flushing bud</tissue>
    </source>
</reference>
<proteinExistence type="predicted"/>
<dbReference type="SUPFAM" id="SSF56672">
    <property type="entry name" value="DNA/RNA polymerases"/>
    <property type="match status" value="1"/>
</dbReference>
<geneLocation type="mitochondrion" evidence="1"/>
<dbReference type="PANTHER" id="PTHR24559:SF444">
    <property type="entry name" value="REVERSE TRANSCRIPTASE DOMAIN-CONTAINING PROTEIN"/>
    <property type="match status" value="1"/>
</dbReference>
<keyword evidence="1" id="KW-0496">Mitochondrion</keyword>
<dbReference type="AlphaFoldDB" id="A0A117NJ12"/>
<comment type="caution">
    <text evidence="1">The sequence shown here is derived from an EMBL/GenBank/DDBJ whole genome shotgun (WGS) entry which is preliminary data.</text>
</comment>
<evidence type="ECO:0000313" key="1">
    <source>
        <dbReference type="EMBL" id="KUM50753.1"/>
    </source>
</evidence>
<dbReference type="InterPro" id="IPR053134">
    <property type="entry name" value="RNA-dir_DNA_polymerase"/>
</dbReference>
<accession>A0A117NJ12</accession>
<sequence length="50" mass="5675">MKWVSNLVPVTKKQGTIRVCTDFLYLNLACPKDNYPTPFIDQIIDECAGN</sequence>
<protein>
    <submittedName>
        <fullName evidence="1">Uncharacterized protein</fullName>
    </submittedName>
</protein>
<dbReference type="InterPro" id="IPR043502">
    <property type="entry name" value="DNA/RNA_pol_sf"/>
</dbReference>
<dbReference type="InterPro" id="IPR043128">
    <property type="entry name" value="Rev_trsase/Diguanyl_cyclase"/>
</dbReference>
<name>A0A117NJ12_PICGL</name>
<gene>
    <name evidence="1" type="ORF">ABT39_MTgene597</name>
</gene>